<comment type="caution">
    <text evidence="2">The sequence shown here is derived from an EMBL/GenBank/DDBJ whole genome shotgun (WGS) entry which is preliminary data.</text>
</comment>
<sequence length="119" mass="13250">MTREPQTQTTRLQNIYFYTSLGMIGLSILLFLLGILFTRTATPAPEALVSLAVIYLQYHYAHVIIGIALLIFYAIQKKKYIFKLNVLKTIFGILFSPISYIILTTAILLLGLSSCASGS</sequence>
<evidence type="ECO:0000256" key="1">
    <source>
        <dbReference type="SAM" id="Phobius"/>
    </source>
</evidence>
<evidence type="ECO:0000313" key="2">
    <source>
        <dbReference type="EMBL" id="MCU0104506.1"/>
    </source>
</evidence>
<keyword evidence="1" id="KW-0812">Transmembrane</keyword>
<gene>
    <name evidence="2" type="ORF">N7603_02425</name>
</gene>
<reference evidence="3" key="1">
    <citation type="submission" date="2023-07" db="EMBL/GenBank/DDBJ databases">
        <title>Novel Mycoplasma species identified in domestic and wild animals.</title>
        <authorList>
            <person name="Volokhov D.V."/>
            <person name="Furtak V.A."/>
            <person name="Zagorodnyaya T.A."/>
        </authorList>
    </citation>
    <scope>NUCLEOTIDE SEQUENCE [LARGE SCALE GENOMIC DNA]</scope>
    <source>
        <strain evidence="3">92-19</strain>
    </source>
</reference>
<evidence type="ECO:0000313" key="3">
    <source>
        <dbReference type="Proteomes" id="UP001209076"/>
    </source>
</evidence>
<accession>A0ABT2PVS3</accession>
<dbReference type="RefSeq" id="WP_262095741.1">
    <property type="nucleotide sequence ID" value="NZ_JAOEGN010000003.1"/>
</dbReference>
<feature type="transmembrane region" description="Helical" evidence="1">
    <location>
        <begin position="15"/>
        <end position="37"/>
    </location>
</feature>
<feature type="transmembrane region" description="Helical" evidence="1">
    <location>
        <begin position="57"/>
        <end position="75"/>
    </location>
</feature>
<keyword evidence="1" id="KW-1133">Transmembrane helix</keyword>
<keyword evidence="3" id="KW-1185">Reference proteome</keyword>
<dbReference type="Proteomes" id="UP001209076">
    <property type="component" value="Unassembled WGS sequence"/>
</dbReference>
<proteinExistence type="predicted"/>
<dbReference type="EMBL" id="JAOEGN010000003">
    <property type="protein sequence ID" value="MCU0104506.1"/>
    <property type="molecule type" value="Genomic_DNA"/>
</dbReference>
<protein>
    <submittedName>
        <fullName evidence="2">Uncharacterized protein</fullName>
    </submittedName>
</protein>
<feature type="transmembrane region" description="Helical" evidence="1">
    <location>
        <begin position="87"/>
        <end position="112"/>
    </location>
</feature>
<keyword evidence="1" id="KW-0472">Membrane</keyword>
<organism evidence="2 3">
    <name type="scientific">Paracholeplasma vituli</name>
    <dbReference type="NCBI Taxonomy" id="69473"/>
    <lineage>
        <taxon>Bacteria</taxon>
        <taxon>Bacillati</taxon>
        <taxon>Mycoplasmatota</taxon>
        <taxon>Mollicutes</taxon>
        <taxon>Acholeplasmatales</taxon>
        <taxon>Acholeplasmataceae</taxon>
        <taxon>Paracholeplasma</taxon>
    </lineage>
</organism>
<name>A0ABT2PVS3_9MOLU</name>